<keyword evidence="3" id="KW-1185">Reference proteome</keyword>
<reference evidence="2 3" key="1">
    <citation type="journal article" date="2020" name="IScience">
        <title>Genome Sequencing of the Endangered Kingdonia uniflora (Circaeasteraceae, Ranunculales) Reveals Potential Mechanisms of Evolutionary Specialization.</title>
        <authorList>
            <person name="Sun Y."/>
            <person name="Deng T."/>
            <person name="Zhang A."/>
            <person name="Moore M.J."/>
            <person name="Landis J.B."/>
            <person name="Lin N."/>
            <person name="Zhang H."/>
            <person name="Zhang X."/>
            <person name="Huang J."/>
            <person name="Zhang X."/>
            <person name="Sun H."/>
            <person name="Wang H."/>
        </authorList>
    </citation>
    <scope>NUCLEOTIDE SEQUENCE [LARGE SCALE GENOMIC DNA]</scope>
    <source>
        <strain evidence="2">TB1705</strain>
        <tissue evidence="2">Leaf</tissue>
    </source>
</reference>
<dbReference type="Gene3D" id="2.160.20.10">
    <property type="entry name" value="Single-stranded right-handed beta-helix, Pectin lyase-like"/>
    <property type="match status" value="1"/>
</dbReference>
<dbReference type="InterPro" id="IPR012334">
    <property type="entry name" value="Pectin_lyas_fold"/>
</dbReference>
<dbReference type="FunFam" id="2.160.20.10:FF:000046">
    <property type="entry name" value="Polygalacturonase QRT3"/>
    <property type="match status" value="1"/>
</dbReference>
<comment type="caution">
    <text evidence="2">The sequence shown here is derived from an EMBL/GenBank/DDBJ whole genome shotgun (WGS) entry which is preliminary data.</text>
</comment>
<name>A0A7J7MVF3_9MAGN</name>
<dbReference type="InterPro" id="IPR039279">
    <property type="entry name" value="QRT3-like"/>
</dbReference>
<evidence type="ECO:0000313" key="3">
    <source>
        <dbReference type="Proteomes" id="UP000541444"/>
    </source>
</evidence>
<feature type="signal peptide" evidence="1">
    <location>
        <begin position="1"/>
        <end position="22"/>
    </location>
</feature>
<dbReference type="PANTHER" id="PTHR33928">
    <property type="entry name" value="POLYGALACTURONASE QRT3"/>
    <property type="match status" value="1"/>
</dbReference>
<feature type="chain" id="PRO_5029673636" description="Polygalacturonase QRT3" evidence="1">
    <location>
        <begin position="23"/>
        <end position="492"/>
    </location>
</feature>
<keyword evidence="1" id="KW-0732">Signal</keyword>
<dbReference type="Proteomes" id="UP000541444">
    <property type="component" value="Unassembled WGS sequence"/>
</dbReference>
<evidence type="ECO:0000313" key="2">
    <source>
        <dbReference type="EMBL" id="KAF6158760.1"/>
    </source>
</evidence>
<sequence length="492" mass="54041">MSPIRVLCLFLLGVSYIQEGFCSFPPRRSLTEYHEKFRETASARFKKSHGYQRKKERRVFYPVKYGADPSGVKDSSDAILRALNDAFQVQSGLDLLPGVNDLGGVIIDLQGGNYNISRPIRFPASGGANVVIQGGTLRASSTFPKDRHLMELWSPNSKKTDKTKSIQLDNFSDMKAAQNVGIYYEDITFRDLLLDSNFQGGGIFIIDSARIRIDNCFFTHFTTEGILVESGHETFISSSFLGQHVTIGGDKGERNFTGTAIDLASNDNAITDVAIFSAAYGIVLRGRANILTGVHCYNKATFWGGVGIVVKLPGLSFTRIDNCYMDWTGIVMEDPVQVHITNAFFLGDANIVIKSIKGKISGLNIVDNMFAGSGSLNPIVKLDGEFTDIDQVVIDRNNVYQMALKSTVGKLMVTGNGTKWVSDFSSILLFPNRINHLQYSFFSQGHQPVFPTLAVTNVKNNVVTVESNKAANGVVSVLVDQYNMVGELSSLN</sequence>
<dbReference type="SUPFAM" id="SSF51126">
    <property type="entry name" value="Pectin lyase-like"/>
    <property type="match status" value="1"/>
</dbReference>
<dbReference type="PANTHER" id="PTHR33928:SF2">
    <property type="entry name" value="PECTATE LYASE SUPERFAMILY PROTEIN DOMAIN-CONTAINING PROTEIN-RELATED"/>
    <property type="match status" value="1"/>
</dbReference>
<dbReference type="AlphaFoldDB" id="A0A7J7MVF3"/>
<evidence type="ECO:0000256" key="1">
    <source>
        <dbReference type="SAM" id="SignalP"/>
    </source>
</evidence>
<dbReference type="GO" id="GO:0004650">
    <property type="term" value="F:polygalacturonase activity"/>
    <property type="evidence" value="ECO:0007669"/>
    <property type="project" value="InterPro"/>
</dbReference>
<dbReference type="OrthoDB" id="1046782at2759"/>
<protein>
    <recommendedName>
        <fullName evidence="4">Polygalacturonase QRT3</fullName>
    </recommendedName>
</protein>
<dbReference type="InterPro" id="IPR011050">
    <property type="entry name" value="Pectin_lyase_fold/virulence"/>
</dbReference>
<accession>A0A7J7MVF3</accession>
<gene>
    <name evidence="2" type="ORF">GIB67_040274</name>
</gene>
<proteinExistence type="predicted"/>
<dbReference type="EMBL" id="JACGCM010001219">
    <property type="protein sequence ID" value="KAF6158760.1"/>
    <property type="molecule type" value="Genomic_DNA"/>
</dbReference>
<organism evidence="2 3">
    <name type="scientific">Kingdonia uniflora</name>
    <dbReference type="NCBI Taxonomy" id="39325"/>
    <lineage>
        <taxon>Eukaryota</taxon>
        <taxon>Viridiplantae</taxon>
        <taxon>Streptophyta</taxon>
        <taxon>Embryophyta</taxon>
        <taxon>Tracheophyta</taxon>
        <taxon>Spermatophyta</taxon>
        <taxon>Magnoliopsida</taxon>
        <taxon>Ranunculales</taxon>
        <taxon>Circaeasteraceae</taxon>
        <taxon>Kingdonia</taxon>
    </lineage>
</organism>
<evidence type="ECO:0008006" key="4">
    <source>
        <dbReference type="Google" id="ProtNLM"/>
    </source>
</evidence>